<keyword evidence="2" id="KW-1185">Reference proteome</keyword>
<accession>L1L191</accession>
<dbReference type="AlphaFoldDB" id="L1L191"/>
<feature type="non-terminal residue" evidence="1">
    <location>
        <position position="1"/>
    </location>
</feature>
<evidence type="ECO:0000313" key="2">
    <source>
        <dbReference type="Proteomes" id="UP000010411"/>
    </source>
</evidence>
<gene>
    <name evidence="1" type="ORF">STRIP9103_09726</name>
</gene>
<comment type="caution">
    <text evidence="1">The sequence shown here is derived from an EMBL/GenBank/DDBJ whole genome shotgun (WGS) entry which is preliminary data.</text>
</comment>
<dbReference type="EMBL" id="AEJC01000203">
    <property type="protein sequence ID" value="EKX66672.1"/>
    <property type="molecule type" value="Genomic_DNA"/>
</dbReference>
<evidence type="ECO:0000313" key="1">
    <source>
        <dbReference type="EMBL" id="EKX66672.1"/>
    </source>
</evidence>
<protein>
    <submittedName>
        <fullName evidence="1">Uncharacterized protein</fullName>
    </submittedName>
</protein>
<organism evidence="1 2">
    <name type="scientific">Streptomyces ipomoeae 91-03</name>
    <dbReference type="NCBI Taxonomy" id="698759"/>
    <lineage>
        <taxon>Bacteria</taxon>
        <taxon>Bacillati</taxon>
        <taxon>Actinomycetota</taxon>
        <taxon>Actinomycetes</taxon>
        <taxon>Kitasatosporales</taxon>
        <taxon>Streptomycetaceae</taxon>
        <taxon>Streptomyces</taxon>
    </lineage>
</organism>
<dbReference type="Proteomes" id="UP000010411">
    <property type="component" value="Unassembled WGS sequence"/>
</dbReference>
<reference evidence="1 2" key="1">
    <citation type="submission" date="2012-11" db="EMBL/GenBank/DDBJ databases">
        <authorList>
            <person name="Huguet-Tapia J.C."/>
            <person name="Durkin A.S."/>
            <person name="Pettis G.S."/>
            <person name="Badger J.H."/>
        </authorList>
    </citation>
    <scope>NUCLEOTIDE SEQUENCE [LARGE SCALE GENOMIC DNA]</scope>
    <source>
        <strain evidence="1 2">91-03</strain>
    </source>
</reference>
<proteinExistence type="predicted"/>
<sequence>SSPRTTPRTSLEPSSP</sequence>
<name>L1L191_9ACTN</name>